<proteinExistence type="predicted"/>
<gene>
    <name evidence="2" type="ORF">ZIOFF_031870</name>
</gene>
<dbReference type="Gene3D" id="3.30.420.10">
    <property type="entry name" value="Ribonuclease H-like superfamily/Ribonuclease H"/>
    <property type="match status" value="1"/>
</dbReference>
<name>A0A8J5GFR0_ZINOF</name>
<dbReference type="PROSITE" id="PS50822">
    <property type="entry name" value="PIWI"/>
    <property type="match status" value="1"/>
</dbReference>
<keyword evidence="3" id="KW-1185">Reference proteome</keyword>
<dbReference type="EMBL" id="JACMSC010000009">
    <property type="protein sequence ID" value="KAG6506546.1"/>
    <property type="molecule type" value="Genomic_DNA"/>
</dbReference>
<accession>A0A8J5GFR0</accession>
<dbReference type="SUPFAM" id="SSF53098">
    <property type="entry name" value="Ribonuclease H-like"/>
    <property type="match status" value="1"/>
</dbReference>
<dbReference type="InterPro" id="IPR012337">
    <property type="entry name" value="RNaseH-like_sf"/>
</dbReference>
<sequence>MDVEDKLVLPGNDHAEKKKVASLRAFIKAEYLDAQDVGNVTLKRVGVSESQFIQVLNIELDQIIKACKFLDEQWYLKFTLIIVQKNHHTKFFLPNSPTISHLTINSNEQDYLGEASFAMSKAIVGVGEVLQSEDVEELA</sequence>
<reference evidence="2 3" key="1">
    <citation type="submission" date="2020-08" db="EMBL/GenBank/DDBJ databases">
        <title>Plant Genome Project.</title>
        <authorList>
            <person name="Zhang R.-G."/>
        </authorList>
    </citation>
    <scope>NUCLEOTIDE SEQUENCE [LARGE SCALE GENOMIC DNA]</scope>
    <source>
        <tissue evidence="2">Rhizome</tissue>
    </source>
</reference>
<evidence type="ECO:0000259" key="1">
    <source>
        <dbReference type="PROSITE" id="PS50822"/>
    </source>
</evidence>
<dbReference type="PANTHER" id="PTHR22891">
    <property type="entry name" value="EUKARYOTIC TRANSLATION INITIATION FACTOR 2C"/>
    <property type="match status" value="1"/>
</dbReference>
<dbReference type="GO" id="GO:0003676">
    <property type="term" value="F:nucleic acid binding"/>
    <property type="evidence" value="ECO:0007669"/>
    <property type="project" value="InterPro"/>
</dbReference>
<evidence type="ECO:0000313" key="3">
    <source>
        <dbReference type="Proteomes" id="UP000734854"/>
    </source>
</evidence>
<protein>
    <recommendedName>
        <fullName evidence="1">Piwi domain-containing protein</fullName>
    </recommendedName>
</protein>
<feature type="domain" description="Piwi" evidence="1">
    <location>
        <begin position="39"/>
        <end position="96"/>
    </location>
</feature>
<dbReference type="InterPro" id="IPR036397">
    <property type="entry name" value="RNaseH_sf"/>
</dbReference>
<dbReference type="Pfam" id="PF02171">
    <property type="entry name" value="Piwi"/>
    <property type="match status" value="1"/>
</dbReference>
<evidence type="ECO:0000313" key="2">
    <source>
        <dbReference type="EMBL" id="KAG6506546.1"/>
    </source>
</evidence>
<dbReference type="InterPro" id="IPR003165">
    <property type="entry name" value="Piwi"/>
</dbReference>
<comment type="caution">
    <text evidence="2">The sequence shown here is derived from an EMBL/GenBank/DDBJ whole genome shotgun (WGS) entry which is preliminary data.</text>
</comment>
<dbReference type="Proteomes" id="UP000734854">
    <property type="component" value="Unassembled WGS sequence"/>
</dbReference>
<organism evidence="2 3">
    <name type="scientific">Zingiber officinale</name>
    <name type="common">Ginger</name>
    <name type="synonym">Amomum zingiber</name>
    <dbReference type="NCBI Taxonomy" id="94328"/>
    <lineage>
        <taxon>Eukaryota</taxon>
        <taxon>Viridiplantae</taxon>
        <taxon>Streptophyta</taxon>
        <taxon>Embryophyta</taxon>
        <taxon>Tracheophyta</taxon>
        <taxon>Spermatophyta</taxon>
        <taxon>Magnoliopsida</taxon>
        <taxon>Liliopsida</taxon>
        <taxon>Zingiberales</taxon>
        <taxon>Zingiberaceae</taxon>
        <taxon>Zingiber</taxon>
    </lineage>
</organism>
<dbReference type="AlphaFoldDB" id="A0A8J5GFR0"/>